<evidence type="ECO:0000259" key="10">
    <source>
        <dbReference type="PROSITE" id="PS50067"/>
    </source>
</evidence>
<dbReference type="InterPro" id="IPR038105">
    <property type="entry name" value="Kif23_Arf-bd_sf"/>
</dbReference>
<feature type="compositionally biased region" description="Polar residues" evidence="8">
    <location>
        <begin position="702"/>
        <end position="712"/>
    </location>
</feature>
<dbReference type="SUPFAM" id="SSF52540">
    <property type="entry name" value="P-loop containing nucleoside triphosphate hydrolases"/>
    <property type="match status" value="1"/>
</dbReference>
<keyword evidence="5 6" id="KW-0505">Motor protein</keyword>
<dbReference type="InterPro" id="IPR019821">
    <property type="entry name" value="Kinesin_motor_CS"/>
</dbReference>
<organism evidence="11">
    <name type="scientific">Lepeophtheirus salmonis</name>
    <name type="common">Salmon louse</name>
    <name type="synonym">Caligus salmonis</name>
    <dbReference type="NCBI Taxonomy" id="72036"/>
    <lineage>
        <taxon>Eukaryota</taxon>
        <taxon>Metazoa</taxon>
        <taxon>Ecdysozoa</taxon>
        <taxon>Arthropoda</taxon>
        <taxon>Crustacea</taxon>
        <taxon>Multicrustacea</taxon>
        <taxon>Hexanauplia</taxon>
        <taxon>Copepoda</taxon>
        <taxon>Siphonostomatoida</taxon>
        <taxon>Caligidae</taxon>
        <taxon>Lepeophtheirus</taxon>
    </lineage>
</organism>
<keyword evidence="4" id="KW-0963">Cytoplasm</keyword>
<dbReference type="EMBL" id="HACA01010178">
    <property type="protein sequence ID" value="CDW27539.1"/>
    <property type="molecule type" value="Transcribed_RNA"/>
</dbReference>
<dbReference type="PRINTS" id="PR00380">
    <property type="entry name" value="KINESINHEAVY"/>
</dbReference>
<keyword evidence="9" id="KW-0732">Signal</keyword>
<dbReference type="GO" id="GO:0005634">
    <property type="term" value="C:nucleus"/>
    <property type="evidence" value="ECO:0007669"/>
    <property type="project" value="TreeGrafter"/>
</dbReference>
<dbReference type="Pfam" id="PF16540">
    <property type="entry name" value="MKLP1_Arf_bdg"/>
    <property type="match status" value="1"/>
</dbReference>
<comment type="subcellular location">
    <subcellularLocation>
        <location evidence="1">Cytoplasm</location>
        <location evidence="1">Cytoskeleton</location>
    </subcellularLocation>
</comment>
<dbReference type="GO" id="GO:0051256">
    <property type="term" value="P:mitotic spindle midzone assembly"/>
    <property type="evidence" value="ECO:0007669"/>
    <property type="project" value="TreeGrafter"/>
</dbReference>
<sequence>MPNGVSWSLLLLIFAFLSRPKLVGRTPKTPRVARMSGDLDSVRVYCRVRPCDEEEDTCVTHLEENKIRLAGSGREQDFGFNKVFDPECGQKDVFEYVGLPLLKDLLDCKNGLLFTYGVTGSGKTHTMQGTLQDGGLMYRAIDVLFNSIKDSLLAPKFTFKPDKLNGFDIRSTVDAAADQHMELISNMRKPKNFNRKNTSDPDLSNRMIDETKVDIKDDDGFVYSIFISYCEFYNNYVYDLLDNERDSVTGKHKFVSKNLREDAYQNIYVYGASEVEVRSPSEALEVYYRGQKRRRVEQTVLNHESSRSHSVFNIRLVKAQVDKYNEIRLDQSYTVSQLALCDLAGSERTSRTGNKGDRLREASNINSSLMTLRTCIEILRDNQATGTNKPVPYRNAKITHLFRKYFEGTGKVRMIVCVNPRLADYSENLNVMQFAEMAQEIQIEKIDNIARKLNFYNQVQTPGSKRGDEVFKDALRKMDKENNIIHVQGELPFSLGPPWPEHAICQYDDEDILVNLRRYLEKRIAIRTNLIVDHSQKQDQFRKYLLETDQEITLLREENSKHKLAQELERRKIQELEARLVSAEAFNSSLRRKVGAYSETKNVLEWELDEKELLINQQKKDVKKFTKKLKEKVNQQDAVNAELFHKLKATEATKKHRLRELVKFDAVKAIINDKATLNHTVSDPDISNMDMASQRLKKADNSDPNLYSTPQIKRNGAGCNHRRSRSVGPSIVRDTDVWVDHQVISATPNPGNAILQTNMKRRKSVSKLTEKDIINDKASKYALTTHEPHDDGVVETKVYKGDIIPTTGGGRQVIFNDVEVLTHETPNPTPTSCRRSSRTKRSFEEFKGVGTRIA</sequence>
<dbReference type="AlphaFoldDB" id="A0A0K2TNJ5"/>
<comment type="similarity">
    <text evidence="5 6">Belongs to the TRAFAC class myosin-kinesin ATPase superfamily. Kinesin family.</text>
</comment>
<dbReference type="GO" id="GO:0005524">
    <property type="term" value="F:ATP binding"/>
    <property type="evidence" value="ECO:0007669"/>
    <property type="project" value="UniProtKB-UniRule"/>
</dbReference>
<dbReference type="InterPro" id="IPR001752">
    <property type="entry name" value="Kinesin_motor_dom"/>
</dbReference>
<dbReference type="PROSITE" id="PS50067">
    <property type="entry name" value="KINESIN_MOTOR_2"/>
    <property type="match status" value="1"/>
</dbReference>
<evidence type="ECO:0000256" key="6">
    <source>
        <dbReference type="RuleBase" id="RU000394"/>
    </source>
</evidence>
<dbReference type="PROSITE" id="PS00411">
    <property type="entry name" value="KINESIN_MOTOR_1"/>
    <property type="match status" value="1"/>
</dbReference>
<evidence type="ECO:0000256" key="5">
    <source>
        <dbReference type="PROSITE-ProRule" id="PRU00283"/>
    </source>
</evidence>
<evidence type="ECO:0000256" key="7">
    <source>
        <dbReference type="SAM" id="Coils"/>
    </source>
</evidence>
<proteinExistence type="inferred from homology"/>
<dbReference type="InterPro" id="IPR036961">
    <property type="entry name" value="Kinesin_motor_dom_sf"/>
</dbReference>
<evidence type="ECO:0000256" key="8">
    <source>
        <dbReference type="SAM" id="MobiDB-lite"/>
    </source>
</evidence>
<evidence type="ECO:0000256" key="2">
    <source>
        <dbReference type="ARBA" id="ARBA00022741"/>
    </source>
</evidence>
<name>A0A0K2TNJ5_LEPSM</name>
<feature type="non-terminal residue" evidence="11">
    <location>
        <position position="854"/>
    </location>
</feature>
<dbReference type="GO" id="GO:0016887">
    <property type="term" value="F:ATP hydrolysis activity"/>
    <property type="evidence" value="ECO:0007669"/>
    <property type="project" value="TreeGrafter"/>
</dbReference>
<feature type="binding site" evidence="5">
    <location>
        <begin position="117"/>
        <end position="124"/>
    </location>
    <ligand>
        <name>ATP</name>
        <dbReference type="ChEBI" id="CHEBI:30616"/>
    </ligand>
</feature>
<dbReference type="GO" id="GO:0008017">
    <property type="term" value="F:microtubule binding"/>
    <property type="evidence" value="ECO:0007669"/>
    <property type="project" value="InterPro"/>
</dbReference>
<feature type="domain" description="Kinesin motor" evidence="10">
    <location>
        <begin position="41"/>
        <end position="441"/>
    </location>
</feature>
<dbReference type="Gene3D" id="2.60.40.4330">
    <property type="entry name" value="Kinesin-like protein Kif23, Arf6-interacting domain"/>
    <property type="match status" value="1"/>
</dbReference>
<gene>
    <name evidence="11" type="primary">kinesin6</name>
</gene>
<feature type="chain" id="PRO_5005488018" description="Kinesin-like protein" evidence="9">
    <location>
        <begin position="26"/>
        <end position="854"/>
    </location>
</feature>
<keyword evidence="6" id="KW-0493">Microtubule</keyword>
<accession>A0A0K2TNJ5</accession>
<evidence type="ECO:0000256" key="9">
    <source>
        <dbReference type="SAM" id="SignalP"/>
    </source>
</evidence>
<dbReference type="GO" id="GO:0005871">
    <property type="term" value="C:kinesin complex"/>
    <property type="evidence" value="ECO:0007669"/>
    <property type="project" value="TreeGrafter"/>
</dbReference>
<dbReference type="Pfam" id="PF00225">
    <property type="entry name" value="Kinesin"/>
    <property type="match status" value="1"/>
</dbReference>
<evidence type="ECO:0000256" key="1">
    <source>
        <dbReference type="ARBA" id="ARBA00004245"/>
    </source>
</evidence>
<keyword evidence="2 5" id="KW-0547">Nucleotide-binding</keyword>
<dbReference type="PANTHER" id="PTHR24115:SF600">
    <property type="entry name" value="KINESIN-LIKE PROTEIN KIF23"/>
    <property type="match status" value="1"/>
</dbReference>
<evidence type="ECO:0000313" key="11">
    <source>
        <dbReference type="EMBL" id="CDW27539.1"/>
    </source>
</evidence>
<dbReference type="GO" id="GO:0005874">
    <property type="term" value="C:microtubule"/>
    <property type="evidence" value="ECO:0007669"/>
    <property type="project" value="UniProtKB-KW"/>
</dbReference>
<feature type="region of interest" description="Disordered" evidence="8">
    <location>
        <begin position="699"/>
        <end position="727"/>
    </location>
</feature>
<dbReference type="InterPro" id="IPR032384">
    <property type="entry name" value="Kif23_Arf-bd"/>
</dbReference>
<evidence type="ECO:0000256" key="3">
    <source>
        <dbReference type="ARBA" id="ARBA00022840"/>
    </source>
</evidence>
<keyword evidence="3 5" id="KW-0067">ATP-binding</keyword>
<dbReference type="SMART" id="SM00129">
    <property type="entry name" value="KISc"/>
    <property type="match status" value="1"/>
</dbReference>
<keyword evidence="4" id="KW-0206">Cytoskeleton</keyword>
<keyword evidence="7" id="KW-0175">Coiled coil</keyword>
<dbReference type="GO" id="GO:0003777">
    <property type="term" value="F:microtubule motor activity"/>
    <property type="evidence" value="ECO:0007669"/>
    <property type="project" value="InterPro"/>
</dbReference>
<reference evidence="11" key="1">
    <citation type="submission" date="2014-05" db="EMBL/GenBank/DDBJ databases">
        <authorList>
            <person name="Chronopoulou M."/>
        </authorList>
    </citation>
    <scope>NUCLEOTIDE SEQUENCE</scope>
    <source>
        <tissue evidence="11">Whole organism</tissue>
    </source>
</reference>
<dbReference type="PANTHER" id="PTHR24115">
    <property type="entry name" value="KINESIN-RELATED"/>
    <property type="match status" value="1"/>
</dbReference>
<dbReference type="InterPro" id="IPR027640">
    <property type="entry name" value="Kinesin-like_fam"/>
</dbReference>
<dbReference type="InterPro" id="IPR027417">
    <property type="entry name" value="P-loop_NTPase"/>
</dbReference>
<dbReference type="Gene3D" id="3.40.850.10">
    <property type="entry name" value="Kinesin motor domain"/>
    <property type="match status" value="1"/>
</dbReference>
<dbReference type="OrthoDB" id="2403182at2759"/>
<evidence type="ECO:0000256" key="4">
    <source>
        <dbReference type="ARBA" id="ARBA00023212"/>
    </source>
</evidence>
<protein>
    <recommendedName>
        <fullName evidence="6">Kinesin-like protein</fullName>
    </recommendedName>
</protein>
<feature type="signal peptide" evidence="9">
    <location>
        <begin position="1"/>
        <end position="25"/>
    </location>
</feature>
<dbReference type="GO" id="GO:0007018">
    <property type="term" value="P:microtubule-based movement"/>
    <property type="evidence" value="ECO:0007669"/>
    <property type="project" value="InterPro"/>
</dbReference>
<feature type="coiled-coil region" evidence="7">
    <location>
        <begin position="573"/>
        <end position="635"/>
    </location>
</feature>